<dbReference type="Proteomes" id="UP000068164">
    <property type="component" value="Unassembled WGS sequence"/>
</dbReference>
<sequence length="404" mass="43553">MEALPRERLLVLAGCDDARLRDLERLEIIGPGYTGYAASDVSRLRLILALQEAGISLDVLAEGLRRRIFTLEFANQLMFEPVTMTEALVSAEVAAGQLDLDELNGIRACASLPPLSADQSLREDDAEFIWLLAECRQLGASVVGMERVLRVFGQSVRRCVDTMRDLFRGEVEEPMLNAGLSYHHLLEVAATKRLALQRIGFRMLFLLQRRMLEEAVFDNIVGRLQDALREHGLEPGDEDSLPAVAFADLSGFTGLTHEIGDVSAAEKAARFEAIAQRLSCAFDGRIVKPLGDGVMMLFPDAASAVQASLSLVEQSRLDELPPVRVGVATGQVVPRDGDIFGRTVNLAARVSAVAGPSQTLVCLNTRAAAEAAARGLAFQGLGAVSLKGFKDSVPLFAAQRAAAG</sequence>
<dbReference type="InterPro" id="IPR050697">
    <property type="entry name" value="Adenylyl/Guanylyl_Cyclase_3/4"/>
</dbReference>
<evidence type="ECO:0000259" key="1">
    <source>
        <dbReference type="PROSITE" id="PS50125"/>
    </source>
</evidence>
<dbReference type="Gene3D" id="3.30.70.1230">
    <property type="entry name" value="Nucleotide cyclase"/>
    <property type="match status" value="1"/>
</dbReference>
<dbReference type="SUPFAM" id="SSF55073">
    <property type="entry name" value="Nucleotide cyclase"/>
    <property type="match status" value="1"/>
</dbReference>
<reference evidence="2 3" key="1">
    <citation type="submission" date="2015-11" db="EMBL/GenBank/DDBJ databases">
        <title>Draft Genome Sequence of the Strain BR 10423 (Rhizobium sp.) isolated from nodules of Mimosa pudica.</title>
        <authorList>
            <person name="Barauna A.C."/>
            <person name="Zilli J.E."/>
            <person name="Simoes-Araujo J.L."/>
            <person name="Reis V.M."/>
            <person name="James E.K."/>
            <person name="Reis F.B.Jr."/>
            <person name="Rouws L.F."/>
            <person name="Passos S.R."/>
            <person name="Gois S.R."/>
        </authorList>
    </citation>
    <scope>NUCLEOTIDE SEQUENCE [LARGE SCALE GENOMIC DNA]</scope>
    <source>
        <strain evidence="2 3">BR10423</strain>
    </source>
</reference>
<dbReference type="GO" id="GO:0035556">
    <property type="term" value="P:intracellular signal transduction"/>
    <property type="evidence" value="ECO:0007669"/>
    <property type="project" value="InterPro"/>
</dbReference>
<name>A0A125Q574_9HYPH</name>
<dbReference type="EMBL" id="LNCD01000124">
    <property type="protein sequence ID" value="KWV43881.1"/>
    <property type="molecule type" value="Genomic_DNA"/>
</dbReference>
<dbReference type="InterPro" id="IPR029787">
    <property type="entry name" value="Nucleotide_cyclase"/>
</dbReference>
<dbReference type="SMART" id="SM00044">
    <property type="entry name" value="CYCc"/>
    <property type="match status" value="1"/>
</dbReference>
<protein>
    <submittedName>
        <fullName evidence="2">Family 3 adenylate cyclase</fullName>
    </submittedName>
</protein>
<dbReference type="GO" id="GO:0004016">
    <property type="term" value="F:adenylate cyclase activity"/>
    <property type="evidence" value="ECO:0007669"/>
    <property type="project" value="UniProtKB-ARBA"/>
</dbReference>
<organism evidence="2 3">
    <name type="scientific">Rhizobium altiplani</name>
    <dbReference type="NCBI Taxonomy" id="1864509"/>
    <lineage>
        <taxon>Bacteria</taxon>
        <taxon>Pseudomonadati</taxon>
        <taxon>Pseudomonadota</taxon>
        <taxon>Alphaproteobacteria</taxon>
        <taxon>Hyphomicrobiales</taxon>
        <taxon>Rhizobiaceae</taxon>
        <taxon>Rhizobium/Agrobacterium group</taxon>
        <taxon>Rhizobium</taxon>
    </lineage>
</organism>
<feature type="domain" description="Guanylate cyclase" evidence="1">
    <location>
        <begin position="243"/>
        <end position="351"/>
    </location>
</feature>
<dbReference type="AlphaFoldDB" id="A0A125Q574"/>
<dbReference type="CDD" id="cd07302">
    <property type="entry name" value="CHD"/>
    <property type="match status" value="1"/>
</dbReference>
<dbReference type="PANTHER" id="PTHR43081">
    <property type="entry name" value="ADENYLATE CYCLASE, TERMINAL-DIFFERENTIATION SPECIFIC-RELATED"/>
    <property type="match status" value="1"/>
</dbReference>
<proteinExistence type="predicted"/>
<accession>A0A125Q574</accession>
<comment type="caution">
    <text evidence="2">The sequence shown here is derived from an EMBL/GenBank/DDBJ whole genome shotgun (WGS) entry which is preliminary data.</text>
</comment>
<evidence type="ECO:0000313" key="2">
    <source>
        <dbReference type="EMBL" id="KWV43881.1"/>
    </source>
</evidence>
<dbReference type="GO" id="GO:0006171">
    <property type="term" value="P:cAMP biosynthetic process"/>
    <property type="evidence" value="ECO:0007669"/>
    <property type="project" value="TreeGrafter"/>
</dbReference>
<gene>
    <name evidence="2" type="ORF">AS026_18710</name>
</gene>
<dbReference type="PROSITE" id="PS50125">
    <property type="entry name" value="GUANYLATE_CYCLASE_2"/>
    <property type="match status" value="1"/>
</dbReference>
<evidence type="ECO:0000313" key="3">
    <source>
        <dbReference type="Proteomes" id="UP000068164"/>
    </source>
</evidence>
<keyword evidence="3" id="KW-1185">Reference proteome</keyword>
<dbReference type="InterPro" id="IPR001054">
    <property type="entry name" value="A/G_cyclase"/>
</dbReference>
<dbReference type="Pfam" id="PF00211">
    <property type="entry name" value="Guanylate_cyc"/>
    <property type="match status" value="1"/>
</dbReference>
<dbReference type="PANTHER" id="PTHR43081:SF19">
    <property type="entry name" value="PH-SENSITIVE ADENYLATE CYCLASE RV1264"/>
    <property type="match status" value="1"/>
</dbReference>